<dbReference type="EMBL" id="BART01018840">
    <property type="protein sequence ID" value="GAG78667.1"/>
    <property type="molecule type" value="Genomic_DNA"/>
</dbReference>
<accession>X1BBQ4</accession>
<evidence type="ECO:0000313" key="1">
    <source>
        <dbReference type="EMBL" id="GAG78667.1"/>
    </source>
</evidence>
<protein>
    <submittedName>
        <fullName evidence="1">Uncharacterized protein</fullName>
    </submittedName>
</protein>
<reference evidence="1" key="1">
    <citation type="journal article" date="2014" name="Front. Microbiol.">
        <title>High frequency of phylogenetically diverse reductive dehalogenase-homologous genes in deep subseafloor sedimentary metagenomes.</title>
        <authorList>
            <person name="Kawai M."/>
            <person name="Futagami T."/>
            <person name="Toyoda A."/>
            <person name="Takaki Y."/>
            <person name="Nishi S."/>
            <person name="Hori S."/>
            <person name="Arai W."/>
            <person name="Tsubouchi T."/>
            <person name="Morono Y."/>
            <person name="Uchiyama I."/>
            <person name="Ito T."/>
            <person name="Fujiyama A."/>
            <person name="Inagaki F."/>
            <person name="Takami H."/>
        </authorList>
    </citation>
    <scope>NUCLEOTIDE SEQUENCE</scope>
    <source>
        <strain evidence="1">Expedition CK06-06</strain>
    </source>
</reference>
<name>X1BBQ4_9ZZZZ</name>
<comment type="caution">
    <text evidence="1">The sequence shown here is derived from an EMBL/GenBank/DDBJ whole genome shotgun (WGS) entry which is preliminary data.</text>
</comment>
<sequence length="46" mass="5509">MGSTLRLIIDSFIPKIGWESRKKIEKELTLQREKIRLDDESKTQDY</sequence>
<dbReference type="AlphaFoldDB" id="X1BBQ4"/>
<proteinExistence type="predicted"/>
<organism evidence="1">
    <name type="scientific">marine sediment metagenome</name>
    <dbReference type="NCBI Taxonomy" id="412755"/>
    <lineage>
        <taxon>unclassified sequences</taxon>
        <taxon>metagenomes</taxon>
        <taxon>ecological metagenomes</taxon>
    </lineage>
</organism>
<gene>
    <name evidence="1" type="ORF">S01H4_35431</name>
</gene>